<keyword evidence="5" id="KW-1185">Reference proteome</keyword>
<protein>
    <submittedName>
        <fullName evidence="4">ATP-binding protein</fullName>
    </submittedName>
</protein>
<keyword evidence="4" id="KW-0067">ATP-binding</keyword>
<gene>
    <name evidence="4" type="ORF">OM076_39005</name>
</gene>
<dbReference type="InterPro" id="IPR036890">
    <property type="entry name" value="HATPase_C_sf"/>
</dbReference>
<evidence type="ECO:0000256" key="1">
    <source>
        <dbReference type="ARBA" id="ARBA00022527"/>
    </source>
</evidence>
<reference evidence="4" key="1">
    <citation type="submission" date="2022-10" db="EMBL/GenBank/DDBJ databases">
        <title>The WGS of Solirubrobacter ginsenosidimutans DSM 21036.</title>
        <authorList>
            <person name="Jiang Z."/>
        </authorList>
    </citation>
    <scope>NUCLEOTIDE SEQUENCE</scope>
    <source>
        <strain evidence="4">DSM 21036</strain>
    </source>
</reference>
<comment type="caution">
    <text evidence="4">The sequence shown here is derived from an EMBL/GenBank/DDBJ whole genome shotgun (WGS) entry which is preliminary data.</text>
</comment>
<dbReference type="GO" id="GO:0004674">
    <property type="term" value="F:protein serine/threonine kinase activity"/>
    <property type="evidence" value="ECO:0007669"/>
    <property type="project" value="UniProtKB-KW"/>
</dbReference>
<accession>A0A9X3S430</accession>
<dbReference type="Gene3D" id="3.30.565.10">
    <property type="entry name" value="Histidine kinase-like ATPase, C-terminal domain"/>
    <property type="match status" value="1"/>
</dbReference>
<feature type="domain" description="Histidine kinase/HSP90-like ATPase" evidence="3">
    <location>
        <begin position="12"/>
        <end position="130"/>
    </location>
</feature>
<dbReference type="CDD" id="cd16936">
    <property type="entry name" value="HATPase_RsbW-like"/>
    <property type="match status" value="1"/>
</dbReference>
<dbReference type="EMBL" id="JAPDOD010000063">
    <property type="protein sequence ID" value="MDA0166320.1"/>
    <property type="molecule type" value="Genomic_DNA"/>
</dbReference>
<organism evidence="4 5">
    <name type="scientific">Solirubrobacter ginsenosidimutans</name>
    <dbReference type="NCBI Taxonomy" id="490573"/>
    <lineage>
        <taxon>Bacteria</taxon>
        <taxon>Bacillati</taxon>
        <taxon>Actinomycetota</taxon>
        <taxon>Thermoleophilia</taxon>
        <taxon>Solirubrobacterales</taxon>
        <taxon>Solirubrobacteraceae</taxon>
        <taxon>Solirubrobacter</taxon>
    </lineage>
</organism>
<evidence type="ECO:0000313" key="4">
    <source>
        <dbReference type="EMBL" id="MDA0166320.1"/>
    </source>
</evidence>
<dbReference type="AlphaFoldDB" id="A0A9X3S430"/>
<evidence type="ECO:0000259" key="3">
    <source>
        <dbReference type="Pfam" id="PF13581"/>
    </source>
</evidence>
<dbReference type="PANTHER" id="PTHR35526:SF3">
    <property type="entry name" value="ANTI-SIGMA-F FACTOR RSBW"/>
    <property type="match status" value="1"/>
</dbReference>
<feature type="region of interest" description="Disordered" evidence="2">
    <location>
        <begin position="135"/>
        <end position="163"/>
    </location>
</feature>
<keyword evidence="1" id="KW-0723">Serine/threonine-protein kinase</keyword>
<evidence type="ECO:0000256" key="2">
    <source>
        <dbReference type="SAM" id="MobiDB-lite"/>
    </source>
</evidence>
<sequence length="163" mass="16838">MTVPAPEVLLTMPARPEGVGVVRQALAGMADALDFDASVLADMKMAVTEACTNVVVHAYDEDAGMLEVEMLADETGLTIVVRDHGAGIQPRPARAEPPALGLGLPLIAALSDAFELKGSAGQGTEVRMTFSYARTGDPARANPVTGNVGADGRWDPDADAPSP</sequence>
<proteinExistence type="predicted"/>
<keyword evidence="1" id="KW-0808">Transferase</keyword>
<dbReference type="GO" id="GO:0005524">
    <property type="term" value="F:ATP binding"/>
    <property type="evidence" value="ECO:0007669"/>
    <property type="project" value="UniProtKB-KW"/>
</dbReference>
<evidence type="ECO:0000313" key="5">
    <source>
        <dbReference type="Proteomes" id="UP001149140"/>
    </source>
</evidence>
<keyword evidence="4" id="KW-0547">Nucleotide-binding</keyword>
<keyword evidence="1" id="KW-0418">Kinase</keyword>
<dbReference type="RefSeq" id="WP_270045577.1">
    <property type="nucleotide sequence ID" value="NZ_JAPDOD010000063.1"/>
</dbReference>
<dbReference type="Proteomes" id="UP001149140">
    <property type="component" value="Unassembled WGS sequence"/>
</dbReference>
<dbReference type="InterPro" id="IPR003594">
    <property type="entry name" value="HATPase_dom"/>
</dbReference>
<dbReference type="SUPFAM" id="SSF55874">
    <property type="entry name" value="ATPase domain of HSP90 chaperone/DNA topoisomerase II/histidine kinase"/>
    <property type="match status" value="1"/>
</dbReference>
<name>A0A9X3S430_9ACTN</name>
<dbReference type="Pfam" id="PF13581">
    <property type="entry name" value="HATPase_c_2"/>
    <property type="match status" value="1"/>
</dbReference>
<dbReference type="InterPro" id="IPR050267">
    <property type="entry name" value="Anti-sigma-factor_SerPK"/>
</dbReference>
<dbReference type="PANTHER" id="PTHR35526">
    <property type="entry name" value="ANTI-SIGMA-F FACTOR RSBW-RELATED"/>
    <property type="match status" value="1"/>
</dbReference>